<keyword evidence="3 10" id="KW-0853">WD repeat</keyword>
<dbReference type="STRING" id="1157962.A0A250XKL9"/>
<dbReference type="GO" id="GO:0006281">
    <property type="term" value="P:DNA repair"/>
    <property type="evidence" value="ECO:0007669"/>
    <property type="project" value="UniProtKB-KW"/>
</dbReference>
<dbReference type="EMBL" id="BEGY01000103">
    <property type="protein sequence ID" value="GAX83618.1"/>
    <property type="molecule type" value="Genomic_DNA"/>
</dbReference>
<feature type="region of interest" description="Disordered" evidence="11">
    <location>
        <begin position="140"/>
        <end position="177"/>
    </location>
</feature>
<reference evidence="12 13" key="1">
    <citation type="submission" date="2017-08" db="EMBL/GenBank/DDBJ databases">
        <title>Acidophilic green algal genome provides insights into adaptation to an acidic environment.</title>
        <authorList>
            <person name="Hirooka S."/>
            <person name="Hirose Y."/>
            <person name="Kanesaki Y."/>
            <person name="Higuchi S."/>
            <person name="Fujiwara T."/>
            <person name="Onuma R."/>
            <person name="Era A."/>
            <person name="Ohbayashi R."/>
            <person name="Uzuka A."/>
            <person name="Nozaki H."/>
            <person name="Yoshikawa H."/>
            <person name="Miyagishima S.Y."/>
        </authorList>
    </citation>
    <scope>NUCLEOTIDE SEQUENCE [LARGE SCALE GENOMIC DNA]</scope>
    <source>
        <strain evidence="12 13">NIES-2499</strain>
    </source>
</reference>
<evidence type="ECO:0000256" key="7">
    <source>
        <dbReference type="ARBA" id="ARBA00023125"/>
    </source>
</evidence>
<keyword evidence="13" id="KW-1185">Reference proteome</keyword>
<keyword evidence="4" id="KW-0677">Repeat</keyword>
<dbReference type="GO" id="GO:0009411">
    <property type="term" value="P:response to UV"/>
    <property type="evidence" value="ECO:0007669"/>
    <property type="project" value="TreeGrafter"/>
</dbReference>
<organism evidence="12 13">
    <name type="scientific">Chlamydomonas eustigma</name>
    <dbReference type="NCBI Taxonomy" id="1157962"/>
    <lineage>
        <taxon>Eukaryota</taxon>
        <taxon>Viridiplantae</taxon>
        <taxon>Chlorophyta</taxon>
        <taxon>core chlorophytes</taxon>
        <taxon>Chlorophyceae</taxon>
        <taxon>CS clade</taxon>
        <taxon>Chlamydomonadales</taxon>
        <taxon>Chlamydomonadaceae</taxon>
        <taxon>Chlamydomonas</taxon>
    </lineage>
</organism>
<protein>
    <submittedName>
        <fullName evidence="12">Uncharacterized protein</fullName>
    </submittedName>
</protein>
<evidence type="ECO:0000256" key="11">
    <source>
        <dbReference type="SAM" id="MobiDB-lite"/>
    </source>
</evidence>
<evidence type="ECO:0000313" key="12">
    <source>
        <dbReference type="EMBL" id="GAX83618.1"/>
    </source>
</evidence>
<feature type="compositionally biased region" description="Low complexity" evidence="11">
    <location>
        <begin position="332"/>
        <end position="347"/>
    </location>
</feature>
<keyword evidence="5" id="KW-0227">DNA damage</keyword>
<feature type="region of interest" description="Disordered" evidence="11">
    <location>
        <begin position="379"/>
        <end position="405"/>
    </location>
</feature>
<dbReference type="SUPFAM" id="SSF50978">
    <property type="entry name" value="WD40 repeat-like"/>
    <property type="match status" value="1"/>
</dbReference>
<feature type="compositionally biased region" description="Polar residues" evidence="11">
    <location>
        <begin position="155"/>
        <end position="164"/>
    </location>
</feature>
<dbReference type="InterPro" id="IPR033312">
    <property type="entry name" value="DDB2"/>
</dbReference>
<evidence type="ECO:0000313" key="13">
    <source>
        <dbReference type="Proteomes" id="UP000232323"/>
    </source>
</evidence>
<dbReference type="PANTHER" id="PTHR15169">
    <property type="entry name" value="DAMAGE-SPECIFIC DNA BINDING PROTEIN 2"/>
    <property type="match status" value="1"/>
</dbReference>
<dbReference type="GO" id="GO:0005634">
    <property type="term" value="C:nucleus"/>
    <property type="evidence" value="ECO:0007669"/>
    <property type="project" value="UniProtKB-SubCell"/>
</dbReference>
<comment type="subcellular location">
    <subcellularLocation>
        <location evidence="1">Nucleus</location>
    </subcellularLocation>
</comment>
<dbReference type="InterPro" id="IPR001680">
    <property type="entry name" value="WD40_rpt"/>
</dbReference>
<keyword evidence="8" id="KW-0234">DNA repair</keyword>
<evidence type="ECO:0000256" key="2">
    <source>
        <dbReference type="ARBA" id="ARBA00005434"/>
    </source>
</evidence>
<dbReference type="OrthoDB" id="9890280at2759"/>
<proteinExistence type="inferred from homology"/>
<dbReference type="AlphaFoldDB" id="A0A250XKL9"/>
<dbReference type="InterPro" id="IPR036322">
    <property type="entry name" value="WD40_repeat_dom_sf"/>
</dbReference>
<dbReference type="GO" id="GO:0080008">
    <property type="term" value="C:Cul4-RING E3 ubiquitin ligase complex"/>
    <property type="evidence" value="ECO:0007669"/>
    <property type="project" value="InterPro"/>
</dbReference>
<gene>
    <name evidence="12" type="ORF">CEUSTIGMA_g11042.t1</name>
</gene>
<evidence type="ECO:0000256" key="6">
    <source>
        <dbReference type="ARBA" id="ARBA00022786"/>
    </source>
</evidence>
<name>A0A250XKL9_9CHLO</name>
<dbReference type="PANTHER" id="PTHR15169:SF0">
    <property type="entry name" value="DNA DAMAGE-BINDING PROTEIN 2"/>
    <property type="match status" value="1"/>
</dbReference>
<comment type="caution">
    <text evidence="12">The sequence shown here is derived from an EMBL/GenBank/DDBJ whole genome shotgun (WGS) entry which is preliminary data.</text>
</comment>
<feature type="compositionally biased region" description="Low complexity" evidence="11">
    <location>
        <begin position="166"/>
        <end position="177"/>
    </location>
</feature>
<evidence type="ECO:0000256" key="4">
    <source>
        <dbReference type="ARBA" id="ARBA00022737"/>
    </source>
</evidence>
<feature type="repeat" description="WD" evidence="10">
    <location>
        <begin position="185"/>
        <end position="218"/>
    </location>
</feature>
<evidence type="ECO:0000256" key="3">
    <source>
        <dbReference type="ARBA" id="ARBA00022574"/>
    </source>
</evidence>
<evidence type="ECO:0000256" key="8">
    <source>
        <dbReference type="ARBA" id="ARBA00023204"/>
    </source>
</evidence>
<evidence type="ECO:0000256" key="9">
    <source>
        <dbReference type="ARBA" id="ARBA00023242"/>
    </source>
</evidence>
<accession>A0A250XKL9</accession>
<dbReference type="Gene3D" id="2.130.10.10">
    <property type="entry name" value="YVTN repeat-like/Quinoprotein amine dehydrogenase"/>
    <property type="match status" value="2"/>
</dbReference>
<dbReference type="Pfam" id="PF00400">
    <property type="entry name" value="WD40"/>
    <property type="match status" value="2"/>
</dbReference>
<keyword evidence="9" id="KW-0539">Nucleus</keyword>
<keyword evidence="7" id="KW-0238">DNA-binding</keyword>
<evidence type="ECO:0000256" key="5">
    <source>
        <dbReference type="ARBA" id="ARBA00022763"/>
    </source>
</evidence>
<evidence type="ECO:0000256" key="1">
    <source>
        <dbReference type="ARBA" id="ARBA00004123"/>
    </source>
</evidence>
<keyword evidence="6" id="KW-0833">Ubl conjugation pathway</keyword>
<dbReference type="Proteomes" id="UP000232323">
    <property type="component" value="Unassembled WGS sequence"/>
</dbReference>
<dbReference type="GO" id="GO:0003684">
    <property type="term" value="F:damaged DNA binding"/>
    <property type="evidence" value="ECO:0007669"/>
    <property type="project" value="InterPro"/>
</dbReference>
<dbReference type="SMART" id="SM00320">
    <property type="entry name" value="WD40"/>
    <property type="match status" value="4"/>
</dbReference>
<dbReference type="PROSITE" id="PS50082">
    <property type="entry name" value="WD_REPEATS_2"/>
    <property type="match status" value="1"/>
</dbReference>
<evidence type="ECO:0000256" key="10">
    <source>
        <dbReference type="PROSITE-ProRule" id="PRU00221"/>
    </source>
</evidence>
<dbReference type="InterPro" id="IPR015943">
    <property type="entry name" value="WD40/YVTN_repeat-like_dom_sf"/>
</dbReference>
<feature type="region of interest" description="Disordered" evidence="11">
    <location>
        <begin position="332"/>
        <end position="361"/>
    </location>
</feature>
<sequence>MECGKRQSCGQVLSWVDSMACCTSSSDGTVKLTDLDTGFSRLLVDLNPQGWTEGGPFSMVYGCTADASHGTIYAGDSDGRLHMLDPRSNNTRSMSFQAHKKDKIVSVDVHPLNPNIIMTAGNDRSTKLFDVRAIPWGPTDLQDVAGSSPHGADVTTGSASGKQQSGRHASASGGAGSSLRGELANMVHTKVVNSAYFSPITGRKILTTCQDNRIRVWDNLLDVNSPPSREIVHSNDFNRYLTPFRAEWDPKDYLEERFIVGRYISEDYNGKALHPIDIMDASTGCLLQELVDTNLTTISPVNKMHPTREVIITGSSRSLFLWRPMDPAAVSESASSSSAGSLPALVGGHADQASDGSKGGFKPTASSKFVFCDVEPADAKKNSTKTKASGAVTGKRKPGDDGDSD</sequence>
<comment type="similarity">
    <text evidence="2">Belongs to the WD repeat DDB2/WDR76 family.</text>
</comment>